<organism evidence="3 4">
    <name type="scientific">Phaeobacter gallaeciensis</name>
    <dbReference type="NCBI Taxonomy" id="60890"/>
    <lineage>
        <taxon>Bacteria</taxon>
        <taxon>Pseudomonadati</taxon>
        <taxon>Pseudomonadota</taxon>
        <taxon>Alphaproteobacteria</taxon>
        <taxon>Rhodobacterales</taxon>
        <taxon>Roseobacteraceae</taxon>
        <taxon>Phaeobacter</taxon>
    </lineage>
</organism>
<dbReference type="InterPro" id="IPR001173">
    <property type="entry name" value="Glyco_trans_2-like"/>
</dbReference>
<dbReference type="Pfam" id="PF00535">
    <property type="entry name" value="Glycos_transf_2"/>
    <property type="match status" value="1"/>
</dbReference>
<dbReference type="EMBL" id="QOCE01000005">
    <property type="protein sequence ID" value="RBW61636.1"/>
    <property type="molecule type" value="Genomic_DNA"/>
</dbReference>
<feature type="domain" description="Glycosyltransferase 2-like" evidence="2">
    <location>
        <begin position="179"/>
        <end position="251"/>
    </location>
</feature>
<dbReference type="Gene3D" id="3.90.550.10">
    <property type="entry name" value="Spore Coat Polysaccharide Biosynthesis Protein SpsA, Chain A"/>
    <property type="match status" value="1"/>
</dbReference>
<feature type="domain" description="Glycosyltransferase 2-like" evidence="1">
    <location>
        <begin position="19"/>
        <end position="145"/>
    </location>
</feature>
<evidence type="ECO:0000313" key="4">
    <source>
        <dbReference type="Proteomes" id="UP000252706"/>
    </source>
</evidence>
<protein>
    <submittedName>
        <fullName evidence="3">Glycosyltransferase family 2 protein</fullName>
    </submittedName>
</protein>
<dbReference type="CDD" id="cd04186">
    <property type="entry name" value="GT_2_like_c"/>
    <property type="match status" value="1"/>
</dbReference>
<evidence type="ECO:0000259" key="2">
    <source>
        <dbReference type="Pfam" id="PF13632"/>
    </source>
</evidence>
<dbReference type="AlphaFoldDB" id="A0A366XE42"/>
<dbReference type="Pfam" id="PF13632">
    <property type="entry name" value="Glyco_trans_2_3"/>
    <property type="match status" value="1"/>
</dbReference>
<gene>
    <name evidence="3" type="ORF">DS909_02550</name>
</gene>
<sequence>MSESKPKILTIILNFKTPELTLKSCAAALREMEGLDGEIVVIDNGSEDDSFVMLSHAAEQNGWTQNNRVRVLDSGHNGGFGAGMNFGMQARLSNGSAPDFYYLLNSDAWPDPDAIAKLRDYLIENPKAGLVGSAIRGTDDTPHPTAFRFPSMGGDFEAAAHTGVITRWMKNAVVRLPIPETDTKVDWTAGASLMVRREVIDQTDGFDETFFLYFEETDLCRRAAEAGWSTHYLPESCVVHIGSASTGMKTWSRTPGYWFDSRQHYYTKSKGSGYFVASTLALIAGGLIWRFRRLIQTLPQVDPDWFLTDLTTHLLRSPFRKTAARSPTISVPISEDQT</sequence>
<dbReference type="SUPFAM" id="SSF53448">
    <property type="entry name" value="Nucleotide-diphospho-sugar transferases"/>
    <property type="match status" value="1"/>
</dbReference>
<evidence type="ECO:0000259" key="1">
    <source>
        <dbReference type="Pfam" id="PF00535"/>
    </source>
</evidence>
<dbReference type="Proteomes" id="UP000252706">
    <property type="component" value="Unassembled WGS sequence"/>
</dbReference>
<dbReference type="PANTHER" id="PTHR43179">
    <property type="entry name" value="RHAMNOSYLTRANSFERASE WBBL"/>
    <property type="match status" value="1"/>
</dbReference>
<evidence type="ECO:0000313" key="3">
    <source>
        <dbReference type="EMBL" id="RBW61636.1"/>
    </source>
</evidence>
<dbReference type="InterPro" id="IPR029044">
    <property type="entry name" value="Nucleotide-diphossugar_trans"/>
</dbReference>
<keyword evidence="3" id="KW-0808">Transferase</keyword>
<dbReference type="PANTHER" id="PTHR43179:SF7">
    <property type="entry name" value="RHAMNOSYLTRANSFERASE WBBL"/>
    <property type="match status" value="1"/>
</dbReference>
<proteinExistence type="predicted"/>
<dbReference type="OrthoDB" id="9771846at2"/>
<comment type="caution">
    <text evidence="3">The sequence shown here is derived from an EMBL/GenBank/DDBJ whole genome shotgun (WGS) entry which is preliminary data.</text>
</comment>
<dbReference type="GO" id="GO:0016740">
    <property type="term" value="F:transferase activity"/>
    <property type="evidence" value="ECO:0007669"/>
    <property type="project" value="UniProtKB-KW"/>
</dbReference>
<accession>A0A366XE42</accession>
<name>A0A366XE42_9RHOB</name>
<dbReference type="RefSeq" id="WP_113821870.1">
    <property type="nucleotide sequence ID" value="NZ_QOCE01000005.1"/>
</dbReference>
<reference evidence="3 4" key="1">
    <citation type="submission" date="2018-07" db="EMBL/GenBank/DDBJ databases">
        <title>Modular assembly of carbohydrate-degrading microbial communities in the ocean.</title>
        <authorList>
            <person name="Enke T.N."/>
            <person name="Datta M.S."/>
            <person name="Schwartzman J.A."/>
            <person name="Cermak N."/>
            <person name="Schmitz D.A."/>
            <person name="Barrere J."/>
            <person name="Cordero O.X."/>
        </authorList>
    </citation>
    <scope>NUCLEOTIDE SEQUENCE [LARGE SCALE GENOMIC DNA]</scope>
    <source>
        <strain evidence="3 4">C3M10</strain>
    </source>
</reference>